<dbReference type="FunFam" id="3.30.70.270:FF:000001">
    <property type="entry name" value="Diguanylate cyclase domain protein"/>
    <property type="match status" value="1"/>
</dbReference>
<feature type="transmembrane region" description="Helical" evidence="4">
    <location>
        <begin position="12"/>
        <end position="33"/>
    </location>
</feature>
<dbReference type="SUPFAM" id="SSF55073">
    <property type="entry name" value="Nucleotide cyclase"/>
    <property type="match status" value="1"/>
</dbReference>
<dbReference type="InterPro" id="IPR029787">
    <property type="entry name" value="Nucleotide_cyclase"/>
</dbReference>
<dbReference type="Pfam" id="PF00990">
    <property type="entry name" value="GGDEF"/>
    <property type="match status" value="1"/>
</dbReference>
<feature type="domain" description="GGDEF" evidence="5">
    <location>
        <begin position="439"/>
        <end position="567"/>
    </location>
</feature>
<keyword evidence="4" id="KW-0472">Membrane</keyword>
<evidence type="ECO:0000256" key="2">
    <source>
        <dbReference type="ARBA" id="ARBA00012528"/>
    </source>
</evidence>
<evidence type="ECO:0000259" key="5">
    <source>
        <dbReference type="PROSITE" id="PS50887"/>
    </source>
</evidence>
<dbReference type="EMBL" id="VXLD01000003">
    <property type="protein sequence ID" value="KAB1856789.1"/>
    <property type="molecule type" value="Genomic_DNA"/>
</dbReference>
<feature type="transmembrane region" description="Helical" evidence="4">
    <location>
        <begin position="325"/>
        <end position="346"/>
    </location>
</feature>
<name>A0A5N4WLX9_9GAMM</name>
<comment type="catalytic activity">
    <reaction evidence="3">
        <text>2 GTP = 3',3'-c-di-GMP + 2 diphosphate</text>
        <dbReference type="Rhea" id="RHEA:24898"/>
        <dbReference type="ChEBI" id="CHEBI:33019"/>
        <dbReference type="ChEBI" id="CHEBI:37565"/>
        <dbReference type="ChEBI" id="CHEBI:58805"/>
        <dbReference type="EC" id="2.7.7.65"/>
    </reaction>
</comment>
<proteinExistence type="predicted"/>
<evidence type="ECO:0000256" key="3">
    <source>
        <dbReference type="ARBA" id="ARBA00034247"/>
    </source>
</evidence>
<gene>
    <name evidence="6" type="ORF">F4W09_07350</name>
</gene>
<dbReference type="GO" id="GO:1902201">
    <property type="term" value="P:negative regulation of bacterial-type flagellum-dependent cell motility"/>
    <property type="evidence" value="ECO:0007669"/>
    <property type="project" value="TreeGrafter"/>
</dbReference>
<dbReference type="GO" id="GO:0043709">
    <property type="term" value="P:cell adhesion involved in single-species biofilm formation"/>
    <property type="evidence" value="ECO:0007669"/>
    <property type="project" value="TreeGrafter"/>
</dbReference>
<accession>A0A5N4WLX9</accession>
<dbReference type="GO" id="GO:0052621">
    <property type="term" value="F:diguanylate cyclase activity"/>
    <property type="evidence" value="ECO:0007669"/>
    <property type="project" value="UniProtKB-EC"/>
</dbReference>
<evidence type="ECO:0000313" key="6">
    <source>
        <dbReference type="EMBL" id="KAB1856789.1"/>
    </source>
</evidence>
<dbReference type="EC" id="2.7.7.65" evidence="2"/>
<dbReference type="InterPro" id="IPR050469">
    <property type="entry name" value="Diguanylate_Cyclase"/>
</dbReference>
<evidence type="ECO:0000256" key="4">
    <source>
        <dbReference type="SAM" id="Phobius"/>
    </source>
</evidence>
<keyword evidence="4" id="KW-1133">Transmembrane helix</keyword>
<dbReference type="Gene3D" id="3.30.70.270">
    <property type="match status" value="1"/>
</dbReference>
<dbReference type="SMART" id="SM00267">
    <property type="entry name" value="GGDEF"/>
    <property type="match status" value="1"/>
</dbReference>
<dbReference type="PROSITE" id="PS50887">
    <property type="entry name" value="GGDEF"/>
    <property type="match status" value="1"/>
</dbReference>
<dbReference type="Proteomes" id="UP000325788">
    <property type="component" value="Unassembled WGS sequence"/>
</dbReference>
<protein>
    <recommendedName>
        <fullName evidence="2">diguanylate cyclase</fullName>
        <ecNumber evidence="2">2.7.7.65</ecNumber>
    </recommendedName>
</protein>
<comment type="cofactor">
    <cofactor evidence="1">
        <name>Mg(2+)</name>
        <dbReference type="ChEBI" id="CHEBI:18420"/>
    </cofactor>
</comment>
<reference evidence="6 7" key="1">
    <citation type="submission" date="2019-09" db="EMBL/GenBank/DDBJ databases">
        <title>Draft genome sequence of Acinetobacter tandoii W4-4-4 isolated from environmental water sample.</title>
        <authorList>
            <person name="Wee S.K."/>
            <person name="Yan B."/>
            <person name="Mustaffa S.B."/>
            <person name="Yap E.P.H."/>
        </authorList>
    </citation>
    <scope>NUCLEOTIDE SEQUENCE [LARGE SCALE GENOMIC DNA]</scope>
    <source>
        <strain evidence="6 7">W4-4-4</strain>
    </source>
</reference>
<dbReference type="RefSeq" id="WP_151504445.1">
    <property type="nucleotide sequence ID" value="NZ_VXLD01000003.1"/>
</dbReference>
<dbReference type="AlphaFoldDB" id="A0A5N4WLX9"/>
<dbReference type="PANTHER" id="PTHR45138:SF9">
    <property type="entry name" value="DIGUANYLATE CYCLASE DGCM-RELATED"/>
    <property type="match status" value="1"/>
</dbReference>
<evidence type="ECO:0000313" key="7">
    <source>
        <dbReference type="Proteomes" id="UP000325788"/>
    </source>
</evidence>
<dbReference type="NCBIfam" id="TIGR00254">
    <property type="entry name" value="GGDEF"/>
    <property type="match status" value="1"/>
</dbReference>
<dbReference type="GO" id="GO:0005886">
    <property type="term" value="C:plasma membrane"/>
    <property type="evidence" value="ECO:0007669"/>
    <property type="project" value="TreeGrafter"/>
</dbReference>
<dbReference type="InterPro" id="IPR043128">
    <property type="entry name" value="Rev_trsase/Diguanyl_cyclase"/>
</dbReference>
<comment type="caution">
    <text evidence="6">The sequence shown here is derived from an EMBL/GenBank/DDBJ whole genome shotgun (WGS) entry which is preliminary data.</text>
</comment>
<sequence>MARLRAENISQRLLGAMLVIVLSLLFISVPLIFKSHQNYQHAQLSLTEIQSLRAVAELSNKISRERAPSNKVMSSTPKEYAQNRQELVEYRRGVDQHIQSTILRLKETGFSTEAIEIVTRLQPQLQQGREAVDSYAALPRSQRNMEQLDAAILQMFSAWDASHNVLKNMVIHSKNLDEHTSNYYTLILILADLRDQAGRVASNVIAPVTFKQKMPDTNLARSLQTQHQAHYLWDLVNTVLPEQDKTAEFMQLHDKVRTDFLEQGISTVQHLIQDSLSGRPYGLSGTELTKKIVDKFSSVVNLQTYILDYSLQVAEREKLQAQRQFFLTLFVTTVSLFAALFTMIYARRRVFEPLIQARETILNLSQGSKLETAETLQHGSGVDSLFTAIRKLESMLQQRDALEFQLKNIANSDALTGVANRLALESYIRHLENQPKKLEKLGLIVIDIDDFKQVNDQYGHMIGDKVIQMVANILKAHVRSTDLIVRYGGDEFLVLLEQMNDVEALSIADQIRRDVDKTNMQVGLAPDLHVSVSAGYAIGGASWLELFHKADQSLFKAKAKGKNAVQG</sequence>
<dbReference type="PANTHER" id="PTHR45138">
    <property type="entry name" value="REGULATORY COMPONENTS OF SENSORY TRANSDUCTION SYSTEM"/>
    <property type="match status" value="1"/>
</dbReference>
<dbReference type="InterPro" id="IPR000160">
    <property type="entry name" value="GGDEF_dom"/>
</dbReference>
<organism evidence="6 7">
    <name type="scientific">Acinetobacter tandoii</name>
    <dbReference type="NCBI Taxonomy" id="202954"/>
    <lineage>
        <taxon>Bacteria</taxon>
        <taxon>Pseudomonadati</taxon>
        <taxon>Pseudomonadota</taxon>
        <taxon>Gammaproteobacteria</taxon>
        <taxon>Moraxellales</taxon>
        <taxon>Moraxellaceae</taxon>
        <taxon>Acinetobacter</taxon>
    </lineage>
</organism>
<keyword evidence="4" id="KW-0812">Transmembrane</keyword>
<dbReference type="CDD" id="cd01949">
    <property type="entry name" value="GGDEF"/>
    <property type="match status" value="1"/>
</dbReference>
<evidence type="ECO:0000256" key="1">
    <source>
        <dbReference type="ARBA" id="ARBA00001946"/>
    </source>
</evidence>